<evidence type="ECO:0000313" key="1">
    <source>
        <dbReference type="EMBL" id="QLG45262.1"/>
    </source>
</evidence>
<organism evidence="1 2">
    <name type="scientific">Costertonia aggregata</name>
    <dbReference type="NCBI Taxonomy" id="343403"/>
    <lineage>
        <taxon>Bacteria</taxon>
        <taxon>Pseudomonadati</taxon>
        <taxon>Bacteroidota</taxon>
        <taxon>Flavobacteriia</taxon>
        <taxon>Flavobacteriales</taxon>
        <taxon>Flavobacteriaceae</taxon>
        <taxon>Costertonia</taxon>
    </lineage>
</organism>
<evidence type="ECO:0000313" key="2">
    <source>
        <dbReference type="Proteomes" id="UP000509302"/>
    </source>
</evidence>
<keyword evidence="2" id="KW-1185">Reference proteome</keyword>
<protein>
    <submittedName>
        <fullName evidence="1">DUF4837 family protein</fullName>
    </submittedName>
</protein>
<accession>A0A7H9APA4</accession>
<gene>
    <name evidence="1" type="ORF">HYG79_07845</name>
</gene>
<sequence>MKFLKNLGTTFLFSLVLFSCKEEKNKNYQPESIGPINSVAVVMENSLWEGPVGDKVREYFAASVPALIWDEPQFTITHLPPQVFEGMVRNTRSVLLVQLDSVNVAHIKSDVYARPQKVGVIKASSIEGLITNLDKKAAEMVSAFKVLEINETQNRFKRSLSKETVLKDKFGVALDLPSVYKVGKQEDNFVWIDRQIQKGSMNIIAYELPQDSFTNDSTFVKDIVKLRDSIGKKYIPGPDVKDKVTYMVTEKAFAPYVFPAEIAGMKGAEVRGIWEMENYPMAGPFITYILNDTQNNRKIVLEGFTFAPATEKRDYMFELEAILKTAELVDKK</sequence>
<dbReference type="AlphaFoldDB" id="A0A7H9APA4"/>
<dbReference type="KEGG" id="cagg:HYG79_07845"/>
<proteinExistence type="predicted"/>
<dbReference type="Pfam" id="PF16125">
    <property type="entry name" value="DUF4837"/>
    <property type="match status" value="1"/>
</dbReference>
<dbReference type="Proteomes" id="UP000509302">
    <property type="component" value="Chromosome"/>
</dbReference>
<reference evidence="1 2" key="1">
    <citation type="journal article" date="2006" name="Int. J. Syst. Evol. Microbiol.">
        <title>Costertonia aggregata gen. nov., sp. nov., a mesophilic marine bacterium of the family Flavobacteriaceae, isolated from a mature biofilm.</title>
        <authorList>
            <person name="Kwon K.K."/>
            <person name="Lee Y.K."/>
            <person name="Lee H.K."/>
        </authorList>
    </citation>
    <scope>NUCLEOTIDE SEQUENCE [LARGE SCALE GENOMIC DNA]</scope>
    <source>
        <strain evidence="1 2">KCCM 42265</strain>
    </source>
</reference>
<dbReference type="InterPro" id="IPR032286">
    <property type="entry name" value="DUF4837"/>
</dbReference>
<dbReference type="RefSeq" id="WP_179241551.1">
    <property type="nucleotide sequence ID" value="NZ_CP058595.1"/>
</dbReference>
<dbReference type="PROSITE" id="PS51257">
    <property type="entry name" value="PROKAR_LIPOPROTEIN"/>
    <property type="match status" value="1"/>
</dbReference>
<dbReference type="EMBL" id="CP058595">
    <property type="protein sequence ID" value="QLG45262.1"/>
    <property type="molecule type" value="Genomic_DNA"/>
</dbReference>
<name>A0A7H9APA4_9FLAO</name>